<dbReference type="AlphaFoldDB" id="A0A0A9EW27"/>
<dbReference type="EMBL" id="GBRH01192931">
    <property type="protein sequence ID" value="JAE04965.1"/>
    <property type="molecule type" value="Transcribed_RNA"/>
</dbReference>
<name>A0A0A9EW27_ARUDO</name>
<protein>
    <submittedName>
        <fullName evidence="1">Uncharacterized protein</fullName>
    </submittedName>
</protein>
<evidence type="ECO:0000313" key="1">
    <source>
        <dbReference type="EMBL" id="JAE04965.1"/>
    </source>
</evidence>
<reference evidence="1" key="2">
    <citation type="journal article" date="2015" name="Data Brief">
        <title>Shoot transcriptome of the giant reed, Arundo donax.</title>
        <authorList>
            <person name="Barrero R.A."/>
            <person name="Guerrero F.D."/>
            <person name="Moolhuijzen P."/>
            <person name="Goolsby J.A."/>
            <person name="Tidwell J."/>
            <person name="Bellgard S.E."/>
            <person name="Bellgard M.I."/>
        </authorList>
    </citation>
    <scope>NUCLEOTIDE SEQUENCE</scope>
    <source>
        <tissue evidence="1">Shoot tissue taken approximately 20 cm above the soil surface</tissue>
    </source>
</reference>
<proteinExistence type="predicted"/>
<sequence length="78" mass="8137">MVVIVQHVFPAGKHQVQSKWSAEKSGSSGFCNLRIAVSSAQNLLEADASLCIWAMAPSAIVLEPPLEVPSCLGLSACG</sequence>
<accession>A0A0A9EW27</accession>
<organism evidence="1">
    <name type="scientific">Arundo donax</name>
    <name type="common">Giant reed</name>
    <name type="synonym">Donax arundinaceus</name>
    <dbReference type="NCBI Taxonomy" id="35708"/>
    <lineage>
        <taxon>Eukaryota</taxon>
        <taxon>Viridiplantae</taxon>
        <taxon>Streptophyta</taxon>
        <taxon>Embryophyta</taxon>
        <taxon>Tracheophyta</taxon>
        <taxon>Spermatophyta</taxon>
        <taxon>Magnoliopsida</taxon>
        <taxon>Liliopsida</taxon>
        <taxon>Poales</taxon>
        <taxon>Poaceae</taxon>
        <taxon>PACMAD clade</taxon>
        <taxon>Arundinoideae</taxon>
        <taxon>Arundineae</taxon>
        <taxon>Arundo</taxon>
    </lineage>
</organism>
<reference evidence="1" key="1">
    <citation type="submission" date="2014-09" db="EMBL/GenBank/DDBJ databases">
        <authorList>
            <person name="Magalhaes I.L.F."/>
            <person name="Oliveira U."/>
            <person name="Santos F.R."/>
            <person name="Vidigal T.H.D.A."/>
            <person name="Brescovit A.D."/>
            <person name="Santos A.J."/>
        </authorList>
    </citation>
    <scope>NUCLEOTIDE SEQUENCE</scope>
    <source>
        <tissue evidence="1">Shoot tissue taken approximately 20 cm above the soil surface</tissue>
    </source>
</reference>